<dbReference type="RefSeq" id="WP_378314325.1">
    <property type="nucleotide sequence ID" value="NZ_JBHUKS010000041.1"/>
</dbReference>
<dbReference type="PANTHER" id="PTHR43681">
    <property type="entry name" value="TRANSMEMBRANE GTPASE FZO"/>
    <property type="match status" value="1"/>
</dbReference>
<comment type="caution">
    <text evidence="2">The sequence shown here is derived from an EMBL/GenBank/DDBJ whole genome shotgun (WGS) entry which is preliminary data.</text>
</comment>
<dbReference type="InterPro" id="IPR051943">
    <property type="entry name" value="TRAFAC_Dynamin-like_GTPase"/>
</dbReference>
<evidence type="ECO:0000259" key="1">
    <source>
        <dbReference type="Pfam" id="PF00350"/>
    </source>
</evidence>
<dbReference type="EMBL" id="JBHUKS010000041">
    <property type="protein sequence ID" value="MFD2474790.1"/>
    <property type="molecule type" value="Genomic_DNA"/>
</dbReference>
<gene>
    <name evidence="2" type="ORF">ACFSVL_45780</name>
</gene>
<protein>
    <submittedName>
        <fullName evidence="2">Dynamin family protein</fullName>
    </submittedName>
</protein>
<evidence type="ECO:0000313" key="3">
    <source>
        <dbReference type="Proteomes" id="UP001597483"/>
    </source>
</evidence>
<evidence type="ECO:0000313" key="2">
    <source>
        <dbReference type="EMBL" id="MFD2474790.1"/>
    </source>
</evidence>
<dbReference type="InterPro" id="IPR027417">
    <property type="entry name" value="P-loop_NTPase"/>
</dbReference>
<proteinExistence type="predicted"/>
<keyword evidence="3" id="KW-1185">Reference proteome</keyword>
<sequence>MTAAVRLAGLAERVRGHVPPDRLPALDDAIARALAGRVRVLVLGEAKRGKSTLVNALFARELLPTGALPVTSVATSVTVESTVDAEVRYRDGRRHPLRLGDVAELVSERGNPGNVRNVDTVRITAPSPYLPAGTEVVDSPGTGSVHQANTDEAARARDSVDLAVLVVSADPPVSQAELALAAEVTATAAALAVVVNKIDLVQAGDVAEIVAFTRQAVAGPLGSEVPVLPMSLRTSGPDDLVAWLTERIARSGETDVVASTARAWRRESAAVLDGLRIEREILGRTAEDSTRAVKELRAIIDRARSAETAAIDHVRGEARRSRARLDASHERAVAAATTAARQQLGAELPAEPARPEAAAGVVRGQLSERVVEAGAGWFRQTGEELEAAARDAAQQATAGLTAELVRARHAVAGVLDLRLADAPVPDPPAPPRLPELELGPEVVWRELVTTALAHRLPASVRRKRLHRHLSAWAENAVPRPFGRARSTLQHWLRDVVRGDERALAEIWRTQLAALEAGLGAADRSRGSAPDAKLAELDGRIASVRQVVRELELVSSGSPAEAR</sequence>
<dbReference type="SUPFAM" id="SSF52540">
    <property type="entry name" value="P-loop containing nucleoside triphosphate hydrolases"/>
    <property type="match status" value="1"/>
</dbReference>
<accession>A0ABW5HNR7</accession>
<organism evidence="2 3">
    <name type="scientific">Amycolatopsis silviterrae</name>
    <dbReference type="NCBI Taxonomy" id="1656914"/>
    <lineage>
        <taxon>Bacteria</taxon>
        <taxon>Bacillati</taxon>
        <taxon>Actinomycetota</taxon>
        <taxon>Actinomycetes</taxon>
        <taxon>Pseudonocardiales</taxon>
        <taxon>Pseudonocardiaceae</taxon>
        <taxon>Amycolatopsis</taxon>
    </lineage>
</organism>
<dbReference type="Gene3D" id="3.40.50.300">
    <property type="entry name" value="P-loop containing nucleotide triphosphate hydrolases"/>
    <property type="match status" value="1"/>
</dbReference>
<dbReference type="Pfam" id="PF00350">
    <property type="entry name" value="Dynamin_N"/>
    <property type="match status" value="1"/>
</dbReference>
<dbReference type="Proteomes" id="UP001597483">
    <property type="component" value="Unassembled WGS sequence"/>
</dbReference>
<feature type="domain" description="Dynamin N-terminal" evidence="1">
    <location>
        <begin position="40"/>
        <end position="197"/>
    </location>
</feature>
<dbReference type="InterPro" id="IPR045063">
    <property type="entry name" value="Dynamin_N"/>
</dbReference>
<reference evidence="3" key="1">
    <citation type="journal article" date="2019" name="Int. J. Syst. Evol. Microbiol.">
        <title>The Global Catalogue of Microorganisms (GCM) 10K type strain sequencing project: providing services to taxonomists for standard genome sequencing and annotation.</title>
        <authorList>
            <consortium name="The Broad Institute Genomics Platform"/>
            <consortium name="The Broad Institute Genome Sequencing Center for Infectious Disease"/>
            <person name="Wu L."/>
            <person name="Ma J."/>
        </authorList>
    </citation>
    <scope>NUCLEOTIDE SEQUENCE [LARGE SCALE GENOMIC DNA]</scope>
    <source>
        <strain evidence="3">CGMCC 4.7641</strain>
    </source>
</reference>
<name>A0ABW5HNR7_9PSEU</name>
<dbReference type="PANTHER" id="PTHR43681:SF1">
    <property type="entry name" value="SARCALUMENIN"/>
    <property type="match status" value="1"/>
</dbReference>